<dbReference type="RefSeq" id="WP_020411366.1">
    <property type="nucleotide sequence ID" value="NZ_JBGMEK010000042.1"/>
</dbReference>
<evidence type="ECO:0008006" key="3">
    <source>
        <dbReference type="Google" id="ProtNLM"/>
    </source>
</evidence>
<dbReference type="Proteomes" id="UP001569428">
    <property type="component" value="Unassembled WGS sequence"/>
</dbReference>
<reference evidence="1 2" key="1">
    <citation type="submission" date="2024-08" db="EMBL/GenBank/DDBJ databases">
        <authorList>
            <person name="Ishaq N."/>
        </authorList>
    </citation>
    <scope>NUCLEOTIDE SEQUENCE [LARGE SCALE GENOMIC DNA]</scope>
    <source>
        <strain evidence="1 2">DSM 18651</strain>
    </source>
</reference>
<accession>A0ABV4P3E6</accession>
<organism evidence="1 2">
    <name type="scientific">Microbulbifer epialgicus</name>
    <dbReference type="NCBI Taxonomy" id="393907"/>
    <lineage>
        <taxon>Bacteria</taxon>
        <taxon>Pseudomonadati</taxon>
        <taxon>Pseudomonadota</taxon>
        <taxon>Gammaproteobacteria</taxon>
        <taxon>Cellvibrionales</taxon>
        <taxon>Microbulbiferaceae</taxon>
        <taxon>Microbulbifer</taxon>
    </lineage>
</organism>
<sequence length="199" mass="22081">MQFGFTEMTLIDEKLPTEKPGKNPVLKNSLAVAGIYGAGGPSAGDNRALSALINEMGGSMFGPGEKRRARKYLVQEARQKKSLMLFGYSRGGTSAIKLANMLGRVGVTLNHLVVFDAHSIFDSRTFHLLYDNVLQAHNFFQRNPRSAGRYGWWGRNPYWGSPLISNFIQVQQVNFTGAYYKKGIPVSHLNIVRQSLASL</sequence>
<protein>
    <recommendedName>
        <fullName evidence="3">Thioesterase domain-containing protein</fullName>
    </recommendedName>
</protein>
<dbReference type="EMBL" id="JBGMEK010000042">
    <property type="protein sequence ID" value="MFA0812460.1"/>
    <property type="molecule type" value="Genomic_DNA"/>
</dbReference>
<dbReference type="SUPFAM" id="SSF53474">
    <property type="entry name" value="alpha/beta-Hydrolases"/>
    <property type="match status" value="1"/>
</dbReference>
<dbReference type="InterPro" id="IPR029058">
    <property type="entry name" value="AB_hydrolase_fold"/>
</dbReference>
<proteinExistence type="predicted"/>
<evidence type="ECO:0000313" key="2">
    <source>
        <dbReference type="Proteomes" id="UP001569428"/>
    </source>
</evidence>
<name>A0ABV4P3E6_9GAMM</name>
<comment type="caution">
    <text evidence="1">The sequence shown here is derived from an EMBL/GenBank/DDBJ whole genome shotgun (WGS) entry which is preliminary data.</text>
</comment>
<evidence type="ECO:0000313" key="1">
    <source>
        <dbReference type="EMBL" id="MFA0812460.1"/>
    </source>
</evidence>
<dbReference type="Gene3D" id="3.40.50.1820">
    <property type="entry name" value="alpha/beta hydrolase"/>
    <property type="match status" value="1"/>
</dbReference>
<keyword evidence="2" id="KW-1185">Reference proteome</keyword>
<gene>
    <name evidence="1" type="ORF">ACCI49_16225</name>
</gene>